<dbReference type="CDD" id="cd00161">
    <property type="entry name" value="beta-trefoil_Ricin-like"/>
    <property type="match status" value="1"/>
</dbReference>
<evidence type="ECO:0000256" key="1">
    <source>
        <dbReference type="SAM" id="MobiDB-lite"/>
    </source>
</evidence>
<feature type="region of interest" description="Disordered" evidence="1">
    <location>
        <begin position="30"/>
        <end position="88"/>
    </location>
</feature>
<dbReference type="AlphaFoldDB" id="A0A1C6T5H1"/>
<gene>
    <name evidence="3" type="ORF">GA0074692_4548</name>
</gene>
<dbReference type="STRING" id="145854.GA0074692_4548"/>
<feature type="chain" id="PRO_5008746463" description="Ricin B lectin domain-containing protein" evidence="2">
    <location>
        <begin position="29"/>
        <end position="243"/>
    </location>
</feature>
<protein>
    <recommendedName>
        <fullName evidence="5">Ricin B lectin domain-containing protein</fullName>
    </recommendedName>
</protein>
<organism evidence="3 4">
    <name type="scientific">Micromonospora pallida</name>
    <dbReference type="NCBI Taxonomy" id="145854"/>
    <lineage>
        <taxon>Bacteria</taxon>
        <taxon>Bacillati</taxon>
        <taxon>Actinomycetota</taxon>
        <taxon>Actinomycetes</taxon>
        <taxon>Micromonosporales</taxon>
        <taxon>Micromonosporaceae</taxon>
        <taxon>Micromonospora</taxon>
    </lineage>
</organism>
<keyword evidence="4" id="KW-1185">Reference proteome</keyword>
<feature type="compositionally biased region" description="Low complexity" evidence="1">
    <location>
        <begin position="42"/>
        <end position="80"/>
    </location>
</feature>
<sequence>MRRPIARSTRTGLVTALCAGLLLTQGCAADPDGEPSVTPSVGPTTGASAGDPPATPSATTSSATTSSATTSSSATGSPPAAGGGGGDEAILRGERQVAIKPVPSFESILAVDEKGRLNLTDGGAEYALFVLDPVGGGRHQIKTASADRSGEPSCMGLRDNGNEPTTVMAAPCDTSAAGQLFTLERMRATDERGRPTYAIRGDKGVHLRATADSGLVARAAGGGGLDTAFAFVDNGEATLPELD</sequence>
<reference evidence="4" key="1">
    <citation type="submission" date="2016-06" db="EMBL/GenBank/DDBJ databases">
        <authorList>
            <person name="Varghese N."/>
            <person name="Submissions Spin"/>
        </authorList>
    </citation>
    <scope>NUCLEOTIDE SEQUENCE [LARGE SCALE GENOMIC DNA]</scope>
    <source>
        <strain evidence="4">DSM 43817</strain>
    </source>
</reference>
<evidence type="ECO:0000313" key="4">
    <source>
        <dbReference type="Proteomes" id="UP000198959"/>
    </source>
</evidence>
<dbReference type="EMBL" id="FMHW01000002">
    <property type="protein sequence ID" value="SCL37086.1"/>
    <property type="molecule type" value="Genomic_DNA"/>
</dbReference>
<evidence type="ECO:0000256" key="2">
    <source>
        <dbReference type="SAM" id="SignalP"/>
    </source>
</evidence>
<name>A0A1C6T5H1_9ACTN</name>
<dbReference type="RefSeq" id="WP_091647112.1">
    <property type="nucleotide sequence ID" value="NZ_FMHW01000002.1"/>
</dbReference>
<dbReference type="Proteomes" id="UP000198959">
    <property type="component" value="Unassembled WGS sequence"/>
</dbReference>
<evidence type="ECO:0000313" key="3">
    <source>
        <dbReference type="EMBL" id="SCL37086.1"/>
    </source>
</evidence>
<dbReference type="PROSITE" id="PS51257">
    <property type="entry name" value="PROKAR_LIPOPROTEIN"/>
    <property type="match status" value="1"/>
</dbReference>
<keyword evidence="2" id="KW-0732">Signal</keyword>
<accession>A0A1C6T5H1</accession>
<proteinExistence type="predicted"/>
<evidence type="ECO:0008006" key="5">
    <source>
        <dbReference type="Google" id="ProtNLM"/>
    </source>
</evidence>
<feature type="signal peptide" evidence="2">
    <location>
        <begin position="1"/>
        <end position="28"/>
    </location>
</feature>